<sequence length="325" mass="36148">MNRWSGILRVPLHPNGRTYYRVGASLCLSSKTLIVPSANAICFLGDRVEGTGNPVIERLSDLQKISEILVSKFGSCINAWVIQASVFNGPFAVYKDFISSLNQYGEPKSYTPIGFPASTSTVSLLSNCLEEVKMPISGGLLDLHSSSIPLSSFYHPKTIILGFSKGGTVVNQLVTELGFSDFESNGNSRYVEQSTDTKSCGSDEIYILPPTKESFLNSISEVHYVDVGLNTTGAYLTEREVIERISKRVIQGAPGIRFILHGTPRQWCDSRRGWIREEKDKLLHLLESEAQKTEGKLQASERLYFADRPPDMQMHFEIIENLDVT</sequence>
<reference evidence="1 2" key="1">
    <citation type="journal article" date="2022" name="DNA Res.">
        <title>Chromosomal-level genome assembly of the orchid tree Bauhinia variegata (Leguminosae; Cercidoideae) supports the allotetraploid origin hypothesis of Bauhinia.</title>
        <authorList>
            <person name="Zhong Y."/>
            <person name="Chen Y."/>
            <person name="Zheng D."/>
            <person name="Pang J."/>
            <person name="Liu Y."/>
            <person name="Luo S."/>
            <person name="Meng S."/>
            <person name="Qian L."/>
            <person name="Wei D."/>
            <person name="Dai S."/>
            <person name="Zhou R."/>
        </authorList>
    </citation>
    <scope>NUCLEOTIDE SEQUENCE [LARGE SCALE GENOMIC DNA]</scope>
    <source>
        <strain evidence="1">BV-YZ2020</strain>
    </source>
</reference>
<dbReference type="Proteomes" id="UP000828941">
    <property type="component" value="Chromosome 1"/>
</dbReference>
<evidence type="ECO:0000313" key="1">
    <source>
        <dbReference type="EMBL" id="KAI4356654.1"/>
    </source>
</evidence>
<accession>A0ACB9Q6H1</accession>
<organism evidence="1 2">
    <name type="scientific">Bauhinia variegata</name>
    <name type="common">Purple orchid tree</name>
    <name type="synonym">Phanera variegata</name>
    <dbReference type="NCBI Taxonomy" id="167791"/>
    <lineage>
        <taxon>Eukaryota</taxon>
        <taxon>Viridiplantae</taxon>
        <taxon>Streptophyta</taxon>
        <taxon>Embryophyta</taxon>
        <taxon>Tracheophyta</taxon>
        <taxon>Spermatophyta</taxon>
        <taxon>Magnoliopsida</taxon>
        <taxon>eudicotyledons</taxon>
        <taxon>Gunneridae</taxon>
        <taxon>Pentapetalae</taxon>
        <taxon>rosids</taxon>
        <taxon>fabids</taxon>
        <taxon>Fabales</taxon>
        <taxon>Fabaceae</taxon>
        <taxon>Cercidoideae</taxon>
        <taxon>Cercideae</taxon>
        <taxon>Bauhiniinae</taxon>
        <taxon>Bauhinia</taxon>
    </lineage>
</organism>
<dbReference type="EMBL" id="CM039426">
    <property type="protein sequence ID" value="KAI4356654.1"/>
    <property type="molecule type" value="Genomic_DNA"/>
</dbReference>
<evidence type="ECO:0000313" key="2">
    <source>
        <dbReference type="Proteomes" id="UP000828941"/>
    </source>
</evidence>
<name>A0ACB9Q6H1_BAUVA</name>
<gene>
    <name evidence="1" type="ORF">L6164_000659</name>
</gene>
<keyword evidence="2" id="KW-1185">Reference proteome</keyword>
<protein>
    <submittedName>
        <fullName evidence="1">Uncharacterized protein</fullName>
    </submittedName>
</protein>
<comment type="caution">
    <text evidence="1">The sequence shown here is derived from an EMBL/GenBank/DDBJ whole genome shotgun (WGS) entry which is preliminary data.</text>
</comment>
<proteinExistence type="predicted"/>